<dbReference type="PANTHER" id="PTHR47627">
    <property type="entry name" value="RUBREDOXIN"/>
    <property type="match status" value="1"/>
</dbReference>
<dbReference type="AlphaFoldDB" id="A0A9W6UTD9"/>
<evidence type="ECO:0000256" key="6">
    <source>
        <dbReference type="RuleBase" id="RU003820"/>
    </source>
</evidence>
<dbReference type="CDD" id="cd00730">
    <property type="entry name" value="rubredoxin"/>
    <property type="match status" value="1"/>
</dbReference>
<dbReference type="GO" id="GO:0043448">
    <property type="term" value="P:alkane catabolic process"/>
    <property type="evidence" value="ECO:0007669"/>
    <property type="project" value="TreeGrafter"/>
</dbReference>
<dbReference type="PROSITE" id="PS50903">
    <property type="entry name" value="RUBREDOXIN_LIKE"/>
    <property type="match status" value="1"/>
</dbReference>
<sequence>MTTPGVAEGAVKGKAWMCLVCGFVYYEDEGLPEEGIPPGTAWDDIPDDWVCPDCGVSKDDFVMAPLS</sequence>
<comment type="similarity">
    <text evidence="6">Belongs to the rubredoxin family.</text>
</comment>
<protein>
    <recommendedName>
        <fullName evidence="6">Rubredoxin</fullName>
    </recommendedName>
</protein>
<evidence type="ECO:0000256" key="1">
    <source>
        <dbReference type="ARBA" id="ARBA00002792"/>
    </source>
</evidence>
<keyword evidence="4 6" id="KW-0249">Electron transport</keyword>
<evidence type="ECO:0000256" key="3">
    <source>
        <dbReference type="ARBA" id="ARBA00022723"/>
    </source>
</evidence>
<keyword evidence="2" id="KW-0813">Transport</keyword>
<dbReference type="Gene3D" id="2.20.28.10">
    <property type="match status" value="1"/>
</dbReference>
<keyword evidence="9" id="KW-1185">Reference proteome</keyword>
<dbReference type="PROSITE" id="PS00202">
    <property type="entry name" value="RUBREDOXIN"/>
    <property type="match status" value="1"/>
</dbReference>
<feature type="domain" description="Rubredoxin-like" evidence="7">
    <location>
        <begin position="13"/>
        <end position="64"/>
    </location>
</feature>
<name>A0A9W6UTD9_9ACTN</name>
<evidence type="ECO:0000259" key="7">
    <source>
        <dbReference type="PROSITE" id="PS50903"/>
    </source>
</evidence>
<dbReference type="InterPro" id="IPR024935">
    <property type="entry name" value="Rubredoxin_dom"/>
</dbReference>
<dbReference type="PRINTS" id="PR00163">
    <property type="entry name" value="RUBREDOXIN"/>
</dbReference>
<gene>
    <name evidence="8" type="ORF">Arub01_17850</name>
</gene>
<reference evidence="8" key="1">
    <citation type="submission" date="2023-02" db="EMBL/GenBank/DDBJ databases">
        <title>Actinomadura rubrobrunea NBRC 14622.</title>
        <authorList>
            <person name="Ichikawa N."/>
            <person name="Sato H."/>
            <person name="Tonouchi N."/>
        </authorList>
    </citation>
    <scope>NUCLEOTIDE SEQUENCE</scope>
    <source>
        <strain evidence="8">NBRC 14622</strain>
    </source>
</reference>
<dbReference type="InterPro" id="IPR024934">
    <property type="entry name" value="Rubredoxin-like_dom"/>
</dbReference>
<dbReference type="EMBL" id="BSRZ01000003">
    <property type="protein sequence ID" value="GLW63541.1"/>
    <property type="molecule type" value="Genomic_DNA"/>
</dbReference>
<proteinExistence type="inferred from homology"/>
<dbReference type="RefSeq" id="WP_067912771.1">
    <property type="nucleotide sequence ID" value="NZ_BSRZ01000003.1"/>
</dbReference>
<dbReference type="InterPro" id="IPR050526">
    <property type="entry name" value="Rubredoxin_ET"/>
</dbReference>
<keyword evidence="3 6" id="KW-0479">Metal-binding</keyword>
<evidence type="ECO:0000313" key="8">
    <source>
        <dbReference type="EMBL" id="GLW63541.1"/>
    </source>
</evidence>
<keyword evidence="5 6" id="KW-0408">Iron</keyword>
<dbReference type="Pfam" id="PF00301">
    <property type="entry name" value="Rubredoxin"/>
    <property type="match status" value="1"/>
</dbReference>
<organism evidence="8 9">
    <name type="scientific">Actinomadura rubrobrunea</name>
    <dbReference type="NCBI Taxonomy" id="115335"/>
    <lineage>
        <taxon>Bacteria</taxon>
        <taxon>Bacillati</taxon>
        <taxon>Actinomycetota</taxon>
        <taxon>Actinomycetes</taxon>
        <taxon>Streptosporangiales</taxon>
        <taxon>Thermomonosporaceae</taxon>
        <taxon>Actinomadura</taxon>
    </lineage>
</organism>
<evidence type="ECO:0000256" key="2">
    <source>
        <dbReference type="ARBA" id="ARBA00022448"/>
    </source>
</evidence>
<comment type="function">
    <text evidence="1">Involved in the hydrocarbon hydroxylating system, which transfers electrons from NADH to rubredoxin reductase and then through rubredoxin to alkane 1 monooxygenase.</text>
</comment>
<dbReference type="FunFam" id="2.20.28.10:FF:000001">
    <property type="entry name" value="Rubredoxin"/>
    <property type="match status" value="1"/>
</dbReference>
<dbReference type="PANTHER" id="PTHR47627:SF1">
    <property type="entry name" value="RUBREDOXIN-1-RELATED"/>
    <property type="match status" value="1"/>
</dbReference>
<accession>A0A9W6UTD9</accession>
<evidence type="ECO:0000256" key="4">
    <source>
        <dbReference type="ARBA" id="ARBA00022982"/>
    </source>
</evidence>
<dbReference type="GO" id="GO:0009055">
    <property type="term" value="F:electron transfer activity"/>
    <property type="evidence" value="ECO:0007669"/>
    <property type="project" value="TreeGrafter"/>
</dbReference>
<dbReference type="InterPro" id="IPR018527">
    <property type="entry name" value="Rubredoxin_Fe_BS"/>
</dbReference>
<dbReference type="Proteomes" id="UP001165124">
    <property type="component" value="Unassembled WGS sequence"/>
</dbReference>
<dbReference type="GO" id="GO:0005506">
    <property type="term" value="F:iron ion binding"/>
    <property type="evidence" value="ECO:0007669"/>
    <property type="project" value="UniProtKB-UniRule"/>
</dbReference>
<dbReference type="SUPFAM" id="SSF57802">
    <property type="entry name" value="Rubredoxin-like"/>
    <property type="match status" value="1"/>
</dbReference>
<evidence type="ECO:0000256" key="5">
    <source>
        <dbReference type="ARBA" id="ARBA00023004"/>
    </source>
</evidence>
<comment type="caution">
    <text evidence="8">The sequence shown here is derived from an EMBL/GenBank/DDBJ whole genome shotgun (WGS) entry which is preliminary data.</text>
</comment>
<evidence type="ECO:0000313" key="9">
    <source>
        <dbReference type="Proteomes" id="UP001165124"/>
    </source>
</evidence>
<comment type="cofactor">
    <cofactor evidence="6">
        <name>Fe(3+)</name>
        <dbReference type="ChEBI" id="CHEBI:29034"/>
    </cofactor>
</comment>